<dbReference type="AlphaFoldDB" id="A0A1D2MVH1"/>
<keyword evidence="2" id="KW-1185">Reference proteome</keyword>
<organism evidence="1 2">
    <name type="scientific">Orchesella cincta</name>
    <name type="common">Springtail</name>
    <name type="synonym">Podura cincta</name>
    <dbReference type="NCBI Taxonomy" id="48709"/>
    <lineage>
        <taxon>Eukaryota</taxon>
        <taxon>Metazoa</taxon>
        <taxon>Ecdysozoa</taxon>
        <taxon>Arthropoda</taxon>
        <taxon>Hexapoda</taxon>
        <taxon>Collembola</taxon>
        <taxon>Entomobryomorpha</taxon>
        <taxon>Entomobryoidea</taxon>
        <taxon>Orchesellidae</taxon>
        <taxon>Orchesellinae</taxon>
        <taxon>Orchesella</taxon>
    </lineage>
</organism>
<comment type="caution">
    <text evidence="1">The sequence shown here is derived from an EMBL/GenBank/DDBJ whole genome shotgun (WGS) entry which is preliminary data.</text>
</comment>
<accession>A0A1D2MVH1</accession>
<proteinExistence type="predicted"/>
<feature type="non-terminal residue" evidence="1">
    <location>
        <position position="58"/>
    </location>
</feature>
<sequence>MIPQQVRRRKVSFERSVVPGAVLVIKLSQLELEYLLPRILELVIPGTRLEFSPGNFVR</sequence>
<dbReference type="EMBL" id="LJIJ01000476">
    <property type="protein sequence ID" value="ODM97063.1"/>
    <property type="molecule type" value="Genomic_DNA"/>
</dbReference>
<gene>
    <name evidence="1" type="ORF">Ocin01_09617</name>
</gene>
<evidence type="ECO:0000313" key="2">
    <source>
        <dbReference type="Proteomes" id="UP000094527"/>
    </source>
</evidence>
<evidence type="ECO:0000313" key="1">
    <source>
        <dbReference type="EMBL" id="ODM97063.1"/>
    </source>
</evidence>
<dbReference type="Proteomes" id="UP000094527">
    <property type="component" value="Unassembled WGS sequence"/>
</dbReference>
<protein>
    <submittedName>
        <fullName evidence="1">Uncharacterized protein</fullName>
    </submittedName>
</protein>
<reference evidence="1 2" key="1">
    <citation type="journal article" date="2016" name="Genome Biol. Evol.">
        <title>Gene Family Evolution Reflects Adaptation to Soil Environmental Stressors in the Genome of the Collembolan Orchesella cincta.</title>
        <authorList>
            <person name="Faddeeva-Vakhrusheva A."/>
            <person name="Derks M.F."/>
            <person name="Anvar S.Y."/>
            <person name="Agamennone V."/>
            <person name="Suring W."/>
            <person name="Smit S."/>
            <person name="van Straalen N.M."/>
            <person name="Roelofs D."/>
        </authorList>
    </citation>
    <scope>NUCLEOTIDE SEQUENCE [LARGE SCALE GENOMIC DNA]</scope>
    <source>
        <tissue evidence="1">Mixed pool</tissue>
    </source>
</reference>
<name>A0A1D2MVH1_ORCCI</name>